<gene>
    <name evidence="3" type="ORF">F0562_034176</name>
</gene>
<evidence type="ECO:0000256" key="2">
    <source>
        <dbReference type="SAM" id="Phobius"/>
    </source>
</evidence>
<keyword evidence="2" id="KW-0812">Transmembrane</keyword>
<evidence type="ECO:0000256" key="1">
    <source>
        <dbReference type="SAM" id="MobiDB-lite"/>
    </source>
</evidence>
<dbReference type="OrthoDB" id="2015098at2759"/>
<proteinExistence type="predicted"/>
<organism evidence="3 4">
    <name type="scientific">Nyssa sinensis</name>
    <dbReference type="NCBI Taxonomy" id="561372"/>
    <lineage>
        <taxon>Eukaryota</taxon>
        <taxon>Viridiplantae</taxon>
        <taxon>Streptophyta</taxon>
        <taxon>Embryophyta</taxon>
        <taxon>Tracheophyta</taxon>
        <taxon>Spermatophyta</taxon>
        <taxon>Magnoliopsida</taxon>
        <taxon>eudicotyledons</taxon>
        <taxon>Gunneridae</taxon>
        <taxon>Pentapetalae</taxon>
        <taxon>asterids</taxon>
        <taxon>Cornales</taxon>
        <taxon>Nyssaceae</taxon>
        <taxon>Nyssa</taxon>
    </lineage>
</organism>
<reference evidence="3 4" key="1">
    <citation type="submission" date="2019-09" db="EMBL/GenBank/DDBJ databases">
        <title>A chromosome-level genome assembly of the Chinese tupelo Nyssa sinensis.</title>
        <authorList>
            <person name="Yang X."/>
            <person name="Kang M."/>
            <person name="Yang Y."/>
            <person name="Xiong H."/>
            <person name="Wang M."/>
            <person name="Zhang Z."/>
            <person name="Wang Z."/>
            <person name="Wu H."/>
            <person name="Ma T."/>
            <person name="Liu J."/>
            <person name="Xi Z."/>
        </authorList>
    </citation>
    <scope>NUCLEOTIDE SEQUENCE [LARGE SCALE GENOMIC DNA]</scope>
    <source>
        <strain evidence="3">J267</strain>
        <tissue evidence="3">Leaf</tissue>
    </source>
</reference>
<feature type="region of interest" description="Disordered" evidence="1">
    <location>
        <begin position="33"/>
        <end position="56"/>
    </location>
</feature>
<feature type="transmembrane region" description="Helical" evidence="2">
    <location>
        <begin position="212"/>
        <end position="235"/>
    </location>
</feature>
<protein>
    <submittedName>
        <fullName evidence="3">Uncharacterized protein</fullName>
    </submittedName>
</protein>
<dbReference type="Proteomes" id="UP000325577">
    <property type="component" value="Linkage Group LG20"/>
</dbReference>
<evidence type="ECO:0000313" key="3">
    <source>
        <dbReference type="EMBL" id="KAA8529724.1"/>
    </source>
</evidence>
<accession>A0A5J5AHL8</accession>
<keyword evidence="4" id="KW-1185">Reference proteome</keyword>
<dbReference type="AlphaFoldDB" id="A0A5J5AHL8"/>
<keyword evidence="2" id="KW-1133">Transmembrane helix</keyword>
<dbReference type="EMBL" id="CM018044">
    <property type="protein sequence ID" value="KAA8529724.1"/>
    <property type="molecule type" value="Genomic_DNA"/>
</dbReference>
<sequence length="246" mass="27509">MVGFMPLRKGIRVFHWSRGLCYNSNDSKIGRVGGDRGLGSHNIRTLPPPPVRRASASTATPSTRLSFHRHLCAAPPLAPQPVRRASASTAHFGGGEKIIQLDSLAQTRWLKLLAIHFQFSSIAKVGDPNAVAEHSQKTMVEDVSRVAELAKELQDTAASLISTTSHEEEVLRQRALSLESDIKKLRSLIVKKCDIDPKEAEKKYTPSMRPHFFRANLMVLSMLCAFYVSFMFYFFSYSTGFSFLHE</sequence>
<keyword evidence="2" id="KW-0472">Membrane</keyword>
<evidence type="ECO:0000313" key="4">
    <source>
        <dbReference type="Proteomes" id="UP000325577"/>
    </source>
</evidence>
<name>A0A5J5AHL8_9ASTE</name>